<keyword evidence="6" id="KW-0539">Nucleus</keyword>
<dbReference type="VEuPathDB" id="FungiDB:SJAG_04011"/>
<evidence type="ECO:0000313" key="9">
    <source>
        <dbReference type="EMBL" id="EEB08839.1"/>
    </source>
</evidence>
<proteinExistence type="inferred from homology"/>
<dbReference type="HOGENOM" id="CLU_022348_1_1_1"/>
<dbReference type="InterPro" id="IPR000717">
    <property type="entry name" value="PCI_dom"/>
</dbReference>
<sequence length="411" mass="46942">MSSSPLSLDIHQYLDEYEAWGLIQRALFVARSNERVRPQAVAIALKELKSKTYDFELYKSIRDEFASSVSELEAEDTAWIESVTYNRKQRLDALISNLKSYKMNLIRESIRMGQLDLARFFLDIGQFENALRAFAKVREYCVAPEQMAYLSLDLMRVSLYLENYSHVLAFGSRAKSTMETAPEIKSAVYAYCGLAHMCLGEYKHALDNFMHVNSDLKECILTKADHATYMSLCCMACFTAEELKCTLNDLDQAAKFAEIDPLLKQCMQAMNTRRYSHMRDILNSNLPLYSIDPFLAPQLPTIMPLIHQNVIMQFLFPYSDIQLKRISEETSIPVAEVDNCLTKLMENGLLDLQLDSMNKTVHRRGKLTEEERTHEMEDLVSEALLTAKILHLQAAATRAGVRATENPTLIP</sequence>
<dbReference type="JaponicusDB" id="SJAG_04011">
    <property type="gene designation" value="csn1"/>
</dbReference>
<feature type="domain" description="26S proteasome regulatory subunit Rpn7 N-terminal" evidence="8">
    <location>
        <begin position="76"/>
        <end position="244"/>
    </location>
</feature>
<dbReference type="GeneID" id="7047534"/>
<dbReference type="eggNOG" id="KOG0686">
    <property type="taxonomic scope" value="Eukaryota"/>
</dbReference>
<dbReference type="InterPro" id="IPR011990">
    <property type="entry name" value="TPR-like_helical_dom_sf"/>
</dbReference>
<protein>
    <submittedName>
        <fullName evidence="9">COP9/signalosome complex subunit Csn1</fullName>
    </submittedName>
</protein>
<dbReference type="InterPro" id="IPR019585">
    <property type="entry name" value="Rpn7/CSN1"/>
</dbReference>
<accession>B6K5N5</accession>
<dbReference type="GO" id="GO:0008180">
    <property type="term" value="C:COP9 signalosome"/>
    <property type="evidence" value="ECO:0000318"/>
    <property type="project" value="GO_Central"/>
</dbReference>
<evidence type="ECO:0000313" key="10">
    <source>
        <dbReference type="JaponicusDB" id="SJAG_04011"/>
    </source>
</evidence>
<evidence type="ECO:0000313" key="11">
    <source>
        <dbReference type="Proteomes" id="UP000001744"/>
    </source>
</evidence>
<reference evidence="9 11" key="1">
    <citation type="journal article" date="2011" name="Science">
        <title>Comparative functional genomics of the fission yeasts.</title>
        <authorList>
            <person name="Rhind N."/>
            <person name="Chen Z."/>
            <person name="Yassour M."/>
            <person name="Thompson D.A."/>
            <person name="Haas B.J."/>
            <person name="Habib N."/>
            <person name="Wapinski I."/>
            <person name="Roy S."/>
            <person name="Lin M.F."/>
            <person name="Heiman D.I."/>
            <person name="Young S.K."/>
            <person name="Furuya K."/>
            <person name="Guo Y."/>
            <person name="Pidoux A."/>
            <person name="Chen H.M."/>
            <person name="Robbertse B."/>
            <person name="Goldberg J.M."/>
            <person name="Aoki K."/>
            <person name="Bayne E.H."/>
            <person name="Berlin A.M."/>
            <person name="Desjardins C.A."/>
            <person name="Dobbs E."/>
            <person name="Dukaj L."/>
            <person name="Fan L."/>
            <person name="FitzGerald M.G."/>
            <person name="French C."/>
            <person name="Gujja S."/>
            <person name="Hansen K."/>
            <person name="Keifenheim D."/>
            <person name="Levin J.Z."/>
            <person name="Mosher R.A."/>
            <person name="Mueller C.A."/>
            <person name="Pfiffner J."/>
            <person name="Priest M."/>
            <person name="Russ C."/>
            <person name="Smialowska A."/>
            <person name="Swoboda P."/>
            <person name="Sykes S.M."/>
            <person name="Vaughn M."/>
            <person name="Vengrova S."/>
            <person name="Yoder R."/>
            <person name="Zeng Q."/>
            <person name="Allshire R."/>
            <person name="Baulcombe D."/>
            <person name="Birren B.W."/>
            <person name="Brown W."/>
            <person name="Ekwall K."/>
            <person name="Kellis M."/>
            <person name="Leatherwood J."/>
            <person name="Levin H."/>
            <person name="Margalit H."/>
            <person name="Martienssen R."/>
            <person name="Nieduszynski C.A."/>
            <person name="Spatafora J.W."/>
            <person name="Friedman N."/>
            <person name="Dalgaard J.Z."/>
            <person name="Baumann P."/>
            <person name="Niki H."/>
            <person name="Regev A."/>
            <person name="Nusbaum C."/>
        </authorList>
    </citation>
    <scope>NUCLEOTIDE SEQUENCE [LARGE SCALE GENOMIC DNA]</scope>
    <source>
        <strain evidence="11">yFS275 / FY16936</strain>
    </source>
</reference>
<keyword evidence="4" id="KW-0963">Cytoplasm</keyword>
<dbReference type="PANTHER" id="PTHR14145">
    <property type="entry name" value="26S PROTESOME SUBUNIT 6"/>
    <property type="match status" value="1"/>
</dbReference>
<dbReference type="RefSeq" id="XP_002175132.1">
    <property type="nucleotide sequence ID" value="XM_002175096.2"/>
</dbReference>
<evidence type="ECO:0000256" key="4">
    <source>
        <dbReference type="ARBA" id="ARBA00022490"/>
    </source>
</evidence>
<dbReference type="OMA" id="IYLQNWA"/>
<gene>
    <name evidence="10" type="primary">csn1</name>
    <name evidence="9" type="ORF">SJAG_04011</name>
</gene>
<evidence type="ECO:0000256" key="3">
    <source>
        <dbReference type="ARBA" id="ARBA00008793"/>
    </source>
</evidence>
<dbReference type="SUPFAM" id="SSF46785">
    <property type="entry name" value="Winged helix' DNA-binding domain"/>
    <property type="match status" value="1"/>
</dbReference>
<evidence type="ECO:0000259" key="7">
    <source>
        <dbReference type="Pfam" id="PF01399"/>
    </source>
</evidence>
<evidence type="ECO:0000256" key="5">
    <source>
        <dbReference type="ARBA" id="ARBA00022790"/>
    </source>
</evidence>
<dbReference type="OrthoDB" id="422427at2759"/>
<dbReference type="InterPro" id="IPR045135">
    <property type="entry name" value="Rpn7_N"/>
</dbReference>
<keyword evidence="11" id="KW-1185">Reference proteome</keyword>
<dbReference type="EMBL" id="KE651167">
    <property type="protein sequence ID" value="EEB08839.1"/>
    <property type="molecule type" value="Genomic_DNA"/>
</dbReference>
<dbReference type="Proteomes" id="UP000001744">
    <property type="component" value="Unassembled WGS sequence"/>
</dbReference>
<dbReference type="GO" id="GO:0005737">
    <property type="term" value="C:cytoplasm"/>
    <property type="evidence" value="ECO:0007669"/>
    <property type="project" value="UniProtKB-SubCell"/>
</dbReference>
<organism evidence="9 11">
    <name type="scientific">Schizosaccharomyces japonicus (strain yFS275 / FY16936)</name>
    <name type="common">Fission yeast</name>
    <dbReference type="NCBI Taxonomy" id="402676"/>
    <lineage>
        <taxon>Eukaryota</taxon>
        <taxon>Fungi</taxon>
        <taxon>Dikarya</taxon>
        <taxon>Ascomycota</taxon>
        <taxon>Taphrinomycotina</taxon>
        <taxon>Schizosaccharomycetes</taxon>
        <taxon>Schizosaccharomycetales</taxon>
        <taxon>Schizosaccharomycetaceae</taxon>
        <taxon>Schizosaccharomyces</taxon>
    </lineage>
</organism>
<evidence type="ECO:0000259" key="8">
    <source>
        <dbReference type="Pfam" id="PF10602"/>
    </source>
</evidence>
<comment type="subcellular location">
    <subcellularLocation>
        <location evidence="2">Cytoplasm</location>
    </subcellularLocation>
    <subcellularLocation>
        <location evidence="1">Nucleus</location>
    </subcellularLocation>
</comment>
<dbReference type="AlphaFoldDB" id="B6K5N5"/>
<feature type="domain" description="PCI" evidence="7">
    <location>
        <begin position="289"/>
        <end position="362"/>
    </location>
</feature>
<dbReference type="SUPFAM" id="SSF48452">
    <property type="entry name" value="TPR-like"/>
    <property type="match status" value="1"/>
</dbReference>
<dbReference type="InterPro" id="IPR036390">
    <property type="entry name" value="WH_DNA-bd_sf"/>
</dbReference>
<dbReference type="Pfam" id="PF10602">
    <property type="entry name" value="RPN7"/>
    <property type="match status" value="1"/>
</dbReference>
<dbReference type="GO" id="GO:0006974">
    <property type="term" value="P:DNA damage response"/>
    <property type="evidence" value="ECO:0007669"/>
    <property type="project" value="EnsemblFungi"/>
</dbReference>
<evidence type="ECO:0000256" key="6">
    <source>
        <dbReference type="ARBA" id="ARBA00023242"/>
    </source>
</evidence>
<dbReference type="PANTHER" id="PTHR14145:SF2">
    <property type="entry name" value="COP9 SIGNALOSOME COMPLEX SUBUNIT 1"/>
    <property type="match status" value="1"/>
</dbReference>
<comment type="similarity">
    <text evidence="3">Belongs to the CSN1 family.</text>
</comment>
<evidence type="ECO:0000256" key="1">
    <source>
        <dbReference type="ARBA" id="ARBA00004123"/>
    </source>
</evidence>
<dbReference type="Pfam" id="PF01399">
    <property type="entry name" value="PCI"/>
    <property type="match status" value="1"/>
</dbReference>
<dbReference type="GO" id="GO:0000338">
    <property type="term" value="P:protein deneddylation"/>
    <property type="evidence" value="ECO:0007669"/>
    <property type="project" value="EnsemblFungi"/>
</dbReference>
<dbReference type="Gene3D" id="1.25.40.570">
    <property type="match status" value="1"/>
</dbReference>
<keyword evidence="5" id="KW-0736">Signalosome</keyword>
<evidence type="ECO:0000256" key="2">
    <source>
        <dbReference type="ARBA" id="ARBA00004496"/>
    </source>
</evidence>
<name>B6K5N5_SCHJY</name>
<dbReference type="STRING" id="402676.B6K5N5"/>